<sequence length="238" mass="26259">MNAMGILRKISIVIAVLIAIPALLTIVLVARTQYRLVTSTHTINKIPPHDPVFSSPPYQRHFGNREWAKIESFGCGIAIPLTTIRSEILDSDESFSSEVFRILWNSRVKTQSNGPPSPQPPKIGAVSASDSIRAEVVDATLTALAMTITTISTNFTGGLEVINVIIDRQKGAAGVFIKYLWHNDVILPRKWYQSLGIWLQLTGRRLWLMDVLNGVSVSGTISTSQGQEQRAPSRKVEL</sequence>
<gene>
    <name evidence="1" type="ORF">F4821DRAFT_251701</name>
</gene>
<dbReference type="Proteomes" id="UP001497680">
    <property type="component" value="Unassembled WGS sequence"/>
</dbReference>
<protein>
    <submittedName>
        <fullName evidence="1">Uncharacterized protein</fullName>
    </submittedName>
</protein>
<keyword evidence="2" id="KW-1185">Reference proteome</keyword>
<organism evidence="1 2">
    <name type="scientific">Hypoxylon rubiginosum</name>
    <dbReference type="NCBI Taxonomy" id="110542"/>
    <lineage>
        <taxon>Eukaryota</taxon>
        <taxon>Fungi</taxon>
        <taxon>Dikarya</taxon>
        <taxon>Ascomycota</taxon>
        <taxon>Pezizomycotina</taxon>
        <taxon>Sordariomycetes</taxon>
        <taxon>Xylariomycetidae</taxon>
        <taxon>Xylariales</taxon>
        <taxon>Hypoxylaceae</taxon>
        <taxon>Hypoxylon</taxon>
    </lineage>
</organism>
<name>A0ACC0CIU6_9PEZI</name>
<dbReference type="EMBL" id="MU394453">
    <property type="protein sequence ID" value="KAI6080334.1"/>
    <property type="molecule type" value="Genomic_DNA"/>
</dbReference>
<reference evidence="1 2" key="1">
    <citation type="journal article" date="2022" name="New Phytol.">
        <title>Ecological generalism drives hyperdiversity of secondary metabolite gene clusters in xylarialean endophytes.</title>
        <authorList>
            <person name="Franco M.E.E."/>
            <person name="Wisecaver J.H."/>
            <person name="Arnold A.E."/>
            <person name="Ju Y.M."/>
            <person name="Slot J.C."/>
            <person name="Ahrendt S."/>
            <person name="Moore L.P."/>
            <person name="Eastman K.E."/>
            <person name="Scott K."/>
            <person name="Konkel Z."/>
            <person name="Mondo S.J."/>
            <person name="Kuo A."/>
            <person name="Hayes R.D."/>
            <person name="Haridas S."/>
            <person name="Andreopoulos B."/>
            <person name="Riley R."/>
            <person name="LaButti K."/>
            <person name="Pangilinan J."/>
            <person name="Lipzen A."/>
            <person name="Amirebrahimi M."/>
            <person name="Yan J."/>
            <person name="Adam C."/>
            <person name="Keymanesh K."/>
            <person name="Ng V."/>
            <person name="Louie K."/>
            <person name="Northen T."/>
            <person name="Drula E."/>
            <person name="Henrissat B."/>
            <person name="Hsieh H.M."/>
            <person name="Youens-Clark K."/>
            <person name="Lutzoni F."/>
            <person name="Miadlikowska J."/>
            <person name="Eastwood D.C."/>
            <person name="Hamelin R.C."/>
            <person name="Grigoriev I.V."/>
            <person name="U'Ren J.M."/>
        </authorList>
    </citation>
    <scope>NUCLEOTIDE SEQUENCE [LARGE SCALE GENOMIC DNA]</scope>
    <source>
        <strain evidence="1 2">ER1909</strain>
    </source>
</reference>
<proteinExistence type="predicted"/>
<evidence type="ECO:0000313" key="2">
    <source>
        <dbReference type="Proteomes" id="UP001497680"/>
    </source>
</evidence>
<comment type="caution">
    <text evidence="1">The sequence shown here is derived from an EMBL/GenBank/DDBJ whole genome shotgun (WGS) entry which is preliminary data.</text>
</comment>
<accession>A0ACC0CIU6</accession>
<evidence type="ECO:0000313" key="1">
    <source>
        <dbReference type="EMBL" id="KAI6080334.1"/>
    </source>
</evidence>